<feature type="region of interest" description="Disordered" evidence="1">
    <location>
        <begin position="93"/>
        <end position="114"/>
    </location>
</feature>
<feature type="region of interest" description="Disordered" evidence="1">
    <location>
        <begin position="517"/>
        <end position="538"/>
    </location>
</feature>
<protein>
    <submittedName>
        <fullName evidence="2">Uncharacterized protein</fullName>
    </submittedName>
</protein>
<gene>
    <name evidence="2" type="ORF">FOL47_002317</name>
</gene>
<dbReference type="Proteomes" id="UP000591131">
    <property type="component" value="Unassembled WGS sequence"/>
</dbReference>
<dbReference type="EMBL" id="JAAPAO010000162">
    <property type="protein sequence ID" value="KAF4669886.1"/>
    <property type="molecule type" value="Genomic_DNA"/>
</dbReference>
<proteinExistence type="predicted"/>
<reference evidence="2 3" key="1">
    <citation type="submission" date="2020-04" db="EMBL/GenBank/DDBJ databases">
        <title>Perkinsus chesapeaki whole genome sequence.</title>
        <authorList>
            <person name="Bogema D.R."/>
        </authorList>
    </citation>
    <scope>NUCLEOTIDE SEQUENCE [LARGE SCALE GENOMIC DNA]</scope>
    <source>
        <strain evidence="2">ATCC PRA-425</strain>
    </source>
</reference>
<feature type="compositionally biased region" description="Polar residues" evidence="1">
    <location>
        <begin position="94"/>
        <end position="114"/>
    </location>
</feature>
<organism evidence="2 3">
    <name type="scientific">Perkinsus chesapeaki</name>
    <name type="common">Clam parasite</name>
    <name type="synonym">Perkinsus andrewsi</name>
    <dbReference type="NCBI Taxonomy" id="330153"/>
    <lineage>
        <taxon>Eukaryota</taxon>
        <taxon>Sar</taxon>
        <taxon>Alveolata</taxon>
        <taxon>Perkinsozoa</taxon>
        <taxon>Perkinsea</taxon>
        <taxon>Perkinsida</taxon>
        <taxon>Perkinsidae</taxon>
        <taxon>Perkinsus</taxon>
    </lineage>
</organism>
<dbReference type="AlphaFoldDB" id="A0A7J6MEN6"/>
<evidence type="ECO:0000313" key="2">
    <source>
        <dbReference type="EMBL" id="KAF4669886.1"/>
    </source>
</evidence>
<keyword evidence="3" id="KW-1185">Reference proteome</keyword>
<evidence type="ECO:0000313" key="3">
    <source>
        <dbReference type="Proteomes" id="UP000591131"/>
    </source>
</evidence>
<comment type="caution">
    <text evidence="2">The sequence shown here is derived from an EMBL/GenBank/DDBJ whole genome shotgun (WGS) entry which is preliminary data.</text>
</comment>
<evidence type="ECO:0000256" key="1">
    <source>
        <dbReference type="SAM" id="MobiDB-lite"/>
    </source>
</evidence>
<accession>A0A7J6MEN6</accession>
<name>A0A7J6MEN6_PERCH</name>
<dbReference type="OrthoDB" id="10426933at2759"/>
<sequence>MSASLPHDFTKQSKSVVFHLPPLVGSQVRPPSAADAAQWDELYRTSIVRGLSKANLRSRIPDAEMKFSRCRDGFGMKNPKQVIADMLFARPRSTRSFDSTRPQTRADNSRPSTKTVYRTSLGSLRERPQTCNEISAELDRVRRPSSEVNPSAIRRGSRLKLEEWPFHKEDATEPTEAAIGAENDVEGSESDVSEVASINDYPVVGDELERHMMSQLFEGARGSLPSWYSNQIEGEKGINRKPSIQPAERCRRRSAVVVNYRTRMMKAMNGILDVMAVEGRRGQLVPDFVVWWLLSLIGQKTAVDVFEAANEPCLPVGYVVDSILIPRVIGNSSGMAKKVGRAARHIARQIRTYIEEDVSVLWQAEEERQDATRSQEPTVIPPLPRGDGWPPLPHNDWVEAVESWRALCRQELADPATRTLLERSLQVSLWHGVYCCVHPSVRSWATSMRSDLIALFWEFADWPSCVGGKHMSLRGLKQLLQAMGLYPGELPEFIVGLIWKDAKCLEKLEQVEQGASWSYPSSKRGSSGRGRSKKKAGGDPYKWITDTLADGAHQTDQTDVAVKILDGLETFTREYTCAVGDVFDPFAEKGGNVPVGKFIFACDTYCNIKELAGIEPATFVKALSLLDSDFNPNKGTLRVAALDVALRRYCHAKMRLGGPRVPEFRRAMDSWDPLVVFGPTAMAECLVRLAAFRMRTLGNVVQRKAAPKDYCAWLEMLIKGIKKYKVTSPGFEPPTIDTTFSAIAVSGSLSEDSSEVDVESATSHGMP</sequence>